<dbReference type="SUPFAM" id="SSF54373">
    <property type="entry name" value="FAD-linked reductases, C-terminal domain"/>
    <property type="match status" value="1"/>
</dbReference>
<dbReference type="EMBL" id="JBHUPD010000002">
    <property type="protein sequence ID" value="MFD2872856.1"/>
    <property type="molecule type" value="Genomic_DNA"/>
</dbReference>
<dbReference type="PRINTS" id="PR00757">
    <property type="entry name" value="AMINEOXDASEF"/>
</dbReference>
<sequence length="432" mass="47575">MKNCDVLIIGAGAAGLMAAYKLSAAGRRVMVLEARERLGGRINTFQNQLFFKEAEQGAEFIHGDLPVTLGLLQTAGIQTEPASGEMWRFANGRFTEEATPDWGLLMDRLNLLQEDCSIEAFLQREFGGYEHEALRNAVKRFVAGYDSADTGNASAFALRREWQNEDDDAQHRVKGGYSTMINFLTDECRARAGEIFLNSAVTDIYHESGKVKVTTAAGEIYYAHNLIIAMPLGVLKATSGEGAITFHPSLPKYQEAFKQIGFGAIIKLLLEFNKPFWEGDDVAALVGKDPREMSFLLSDEAIPTWWTQNPRRTLVLTGWLGGPPAIAKQHASDEEMLELALQSLANIFRKGVEELREKLVAFNCANWTADPYTQGSYAYDMVPSASARKILSEPVDNTIYFAGEYLYDGPAMGTVEAALTSGQEAAQKIIGN</sequence>
<evidence type="ECO:0000256" key="5">
    <source>
        <dbReference type="ARBA" id="ARBA00017871"/>
    </source>
</evidence>
<evidence type="ECO:0000256" key="6">
    <source>
        <dbReference type="ARBA" id="ARBA00023002"/>
    </source>
</evidence>
<dbReference type="EC" id="1.13.12.3" evidence="4"/>
<accession>A0ABW5YC67</accession>
<comment type="cofactor">
    <cofactor evidence="1">
        <name>FAD</name>
        <dbReference type="ChEBI" id="CHEBI:57692"/>
    </cofactor>
</comment>
<evidence type="ECO:0000256" key="2">
    <source>
        <dbReference type="ARBA" id="ARBA00004814"/>
    </source>
</evidence>
<dbReference type="PANTHER" id="PTHR10742">
    <property type="entry name" value="FLAVIN MONOAMINE OXIDASE"/>
    <property type="match status" value="1"/>
</dbReference>
<organism evidence="10 11">
    <name type="scientific">Mucilaginibacter ximonensis</name>
    <dbReference type="NCBI Taxonomy" id="538021"/>
    <lineage>
        <taxon>Bacteria</taxon>
        <taxon>Pseudomonadati</taxon>
        <taxon>Bacteroidota</taxon>
        <taxon>Sphingobacteriia</taxon>
        <taxon>Sphingobacteriales</taxon>
        <taxon>Sphingobacteriaceae</taxon>
        <taxon>Mucilaginibacter</taxon>
    </lineage>
</organism>
<comment type="caution">
    <text evidence="10">The sequence shown here is derived from an EMBL/GenBank/DDBJ whole genome shotgun (WGS) entry which is preliminary data.</text>
</comment>
<evidence type="ECO:0000256" key="7">
    <source>
        <dbReference type="ARBA" id="ARBA00023070"/>
    </source>
</evidence>
<keyword evidence="7" id="KW-0073">Auxin biosynthesis</keyword>
<dbReference type="RefSeq" id="WP_377184995.1">
    <property type="nucleotide sequence ID" value="NZ_JBHUPD010000002.1"/>
</dbReference>
<evidence type="ECO:0000313" key="11">
    <source>
        <dbReference type="Proteomes" id="UP001597557"/>
    </source>
</evidence>
<gene>
    <name evidence="10" type="ORF">ACFS5N_10285</name>
</gene>
<evidence type="ECO:0000256" key="8">
    <source>
        <dbReference type="ARBA" id="ARBA00047321"/>
    </source>
</evidence>
<evidence type="ECO:0000256" key="3">
    <source>
        <dbReference type="ARBA" id="ARBA00005833"/>
    </source>
</evidence>
<comment type="pathway">
    <text evidence="2">Plant hormone metabolism; auxin biosynthesis.</text>
</comment>
<dbReference type="InterPro" id="IPR036188">
    <property type="entry name" value="FAD/NAD-bd_sf"/>
</dbReference>
<dbReference type="InterPro" id="IPR050281">
    <property type="entry name" value="Flavin_monoamine_oxidase"/>
</dbReference>
<dbReference type="Gene3D" id="3.50.50.60">
    <property type="entry name" value="FAD/NAD(P)-binding domain"/>
    <property type="match status" value="1"/>
</dbReference>
<dbReference type="SUPFAM" id="SSF51905">
    <property type="entry name" value="FAD/NAD(P)-binding domain"/>
    <property type="match status" value="1"/>
</dbReference>
<dbReference type="Pfam" id="PF01593">
    <property type="entry name" value="Amino_oxidase"/>
    <property type="match status" value="1"/>
</dbReference>
<dbReference type="InterPro" id="IPR001613">
    <property type="entry name" value="Flavin_amine_oxidase"/>
</dbReference>
<reference evidence="11" key="1">
    <citation type="journal article" date="2019" name="Int. J. Syst. Evol. Microbiol.">
        <title>The Global Catalogue of Microorganisms (GCM) 10K type strain sequencing project: providing services to taxonomists for standard genome sequencing and annotation.</title>
        <authorList>
            <consortium name="The Broad Institute Genomics Platform"/>
            <consortium name="The Broad Institute Genome Sequencing Center for Infectious Disease"/>
            <person name="Wu L."/>
            <person name="Ma J."/>
        </authorList>
    </citation>
    <scope>NUCLEOTIDE SEQUENCE [LARGE SCALE GENOMIC DNA]</scope>
    <source>
        <strain evidence="11">KCTC 22437</strain>
    </source>
</reference>
<keyword evidence="11" id="KW-1185">Reference proteome</keyword>
<evidence type="ECO:0000256" key="1">
    <source>
        <dbReference type="ARBA" id="ARBA00001974"/>
    </source>
</evidence>
<comment type="similarity">
    <text evidence="3">Belongs to the tryptophan 2-monooxygenase family.</text>
</comment>
<evidence type="ECO:0000259" key="9">
    <source>
        <dbReference type="Pfam" id="PF01593"/>
    </source>
</evidence>
<protein>
    <recommendedName>
        <fullName evidence="5">Tryptophan 2-monooxygenase</fullName>
        <ecNumber evidence="4">1.13.12.3</ecNumber>
    </recommendedName>
</protein>
<dbReference type="PANTHER" id="PTHR10742:SF410">
    <property type="entry name" value="LYSINE-SPECIFIC HISTONE DEMETHYLASE 2"/>
    <property type="match status" value="1"/>
</dbReference>
<keyword evidence="6" id="KW-0560">Oxidoreductase</keyword>
<dbReference type="InterPro" id="IPR002937">
    <property type="entry name" value="Amino_oxidase"/>
</dbReference>
<proteinExistence type="inferred from homology"/>
<comment type="catalytic activity">
    <reaction evidence="8">
        <text>L-tryptophan + O2 = indole-3-acetamide + CO2 + H2O</text>
        <dbReference type="Rhea" id="RHEA:16165"/>
        <dbReference type="ChEBI" id="CHEBI:15377"/>
        <dbReference type="ChEBI" id="CHEBI:15379"/>
        <dbReference type="ChEBI" id="CHEBI:16031"/>
        <dbReference type="ChEBI" id="CHEBI:16526"/>
        <dbReference type="ChEBI" id="CHEBI:57912"/>
        <dbReference type="EC" id="1.13.12.3"/>
    </reaction>
</comment>
<evidence type="ECO:0000313" key="10">
    <source>
        <dbReference type="EMBL" id="MFD2872856.1"/>
    </source>
</evidence>
<name>A0ABW5YC67_9SPHI</name>
<evidence type="ECO:0000256" key="4">
    <source>
        <dbReference type="ARBA" id="ARBA00012535"/>
    </source>
</evidence>
<dbReference type="Proteomes" id="UP001597557">
    <property type="component" value="Unassembled WGS sequence"/>
</dbReference>
<feature type="domain" description="Amine oxidase" evidence="9">
    <location>
        <begin position="14"/>
        <end position="430"/>
    </location>
</feature>